<dbReference type="KEGG" id="lao:AOX59_02820"/>
<dbReference type="EMBL" id="CP013862">
    <property type="protein sequence ID" value="ALX47730.1"/>
    <property type="molecule type" value="Genomic_DNA"/>
</dbReference>
<protein>
    <submittedName>
        <fullName evidence="3">Uncharacterized protein</fullName>
    </submittedName>
</protein>
<dbReference type="AlphaFoldDB" id="A0A0U3W3F9"/>
<dbReference type="Proteomes" id="UP000050331">
    <property type="component" value="Chromosome"/>
</dbReference>
<keyword evidence="1" id="KW-0472">Membrane</keyword>
<organism evidence="3 4">
    <name type="scientific">Lentibacillus amyloliquefaciens</name>
    <dbReference type="NCBI Taxonomy" id="1472767"/>
    <lineage>
        <taxon>Bacteria</taxon>
        <taxon>Bacillati</taxon>
        <taxon>Bacillota</taxon>
        <taxon>Bacilli</taxon>
        <taxon>Bacillales</taxon>
        <taxon>Bacillaceae</taxon>
        <taxon>Lentibacillus</taxon>
    </lineage>
</organism>
<keyword evidence="1" id="KW-0812">Transmembrane</keyword>
<reference evidence="3 4" key="1">
    <citation type="submission" date="2016-01" db="EMBL/GenBank/DDBJ databases">
        <title>Complete genome sequence of strain Lentibacillus amyloliquefaciens LAM0015T isolated from saline sediment.</title>
        <authorList>
            <person name="Wang J.-L."/>
            <person name="He M.-X."/>
        </authorList>
    </citation>
    <scope>NUCLEOTIDE SEQUENCE [LARGE SCALE GENOMIC DNA]</scope>
    <source>
        <strain evidence="3 4">LAM0015</strain>
    </source>
</reference>
<keyword evidence="1" id="KW-1133">Transmembrane helix</keyword>
<dbReference type="EMBL" id="CP013862">
    <property type="protein sequence ID" value="ALX47627.1"/>
    <property type="molecule type" value="Genomic_DNA"/>
</dbReference>
<feature type="transmembrane region" description="Helical" evidence="1">
    <location>
        <begin position="29"/>
        <end position="48"/>
    </location>
</feature>
<evidence type="ECO:0000313" key="4">
    <source>
        <dbReference type="Proteomes" id="UP000050331"/>
    </source>
</evidence>
<dbReference type="STRING" id="1472767.AOX59_02820"/>
<sequence length="64" mass="7197">MIWLILLILILGIFLVIKSKTRGYKILGYVLISCILIFTVIVISNMGVKTDENITEEPSINSDN</sequence>
<keyword evidence="4" id="KW-1185">Reference proteome</keyword>
<dbReference type="KEGG" id="lao:AOX59_03385"/>
<gene>
    <name evidence="2" type="ORF">AOX59_02820</name>
    <name evidence="3" type="ORF">AOX59_03385</name>
</gene>
<proteinExistence type="predicted"/>
<name>A0A0U3W3F9_9BACI</name>
<accession>A0A0U3W3F9</accession>
<evidence type="ECO:0000313" key="2">
    <source>
        <dbReference type="EMBL" id="ALX47627.1"/>
    </source>
</evidence>
<evidence type="ECO:0000256" key="1">
    <source>
        <dbReference type="SAM" id="Phobius"/>
    </source>
</evidence>
<evidence type="ECO:0000313" key="3">
    <source>
        <dbReference type="EMBL" id="ALX47730.1"/>
    </source>
</evidence>